<name>A0ABP9DSS4_9PSEU</name>
<accession>A0ABP9DSS4</accession>
<protein>
    <submittedName>
        <fullName evidence="2">Uncharacterized protein</fullName>
    </submittedName>
</protein>
<feature type="compositionally biased region" description="Low complexity" evidence="1">
    <location>
        <begin position="17"/>
        <end position="32"/>
    </location>
</feature>
<gene>
    <name evidence="2" type="ORF">GCM10023203_02420</name>
</gene>
<keyword evidence="3" id="KW-1185">Reference proteome</keyword>
<evidence type="ECO:0000313" key="3">
    <source>
        <dbReference type="Proteomes" id="UP001500457"/>
    </source>
</evidence>
<dbReference type="EMBL" id="BAABHQ010000001">
    <property type="protein sequence ID" value="GAA4859056.1"/>
    <property type="molecule type" value="Genomic_DNA"/>
</dbReference>
<proteinExistence type="predicted"/>
<dbReference type="Proteomes" id="UP001500457">
    <property type="component" value="Unassembled WGS sequence"/>
</dbReference>
<organism evidence="2 3">
    <name type="scientific">Actinomycetospora straminea</name>
    <dbReference type="NCBI Taxonomy" id="663607"/>
    <lineage>
        <taxon>Bacteria</taxon>
        <taxon>Bacillati</taxon>
        <taxon>Actinomycetota</taxon>
        <taxon>Actinomycetes</taxon>
        <taxon>Pseudonocardiales</taxon>
        <taxon>Pseudonocardiaceae</taxon>
        <taxon>Actinomycetospora</taxon>
    </lineage>
</organism>
<evidence type="ECO:0000256" key="1">
    <source>
        <dbReference type="SAM" id="MobiDB-lite"/>
    </source>
</evidence>
<sequence>MLEIRARRLAVEHLTLPPGTDTAPTAAAAPPAEEAHVTTLPITTILPVRG</sequence>
<feature type="region of interest" description="Disordered" evidence="1">
    <location>
        <begin position="16"/>
        <end position="35"/>
    </location>
</feature>
<reference evidence="3" key="1">
    <citation type="journal article" date="2019" name="Int. J. Syst. Evol. Microbiol.">
        <title>The Global Catalogue of Microorganisms (GCM) 10K type strain sequencing project: providing services to taxonomists for standard genome sequencing and annotation.</title>
        <authorList>
            <consortium name="The Broad Institute Genomics Platform"/>
            <consortium name="The Broad Institute Genome Sequencing Center for Infectious Disease"/>
            <person name="Wu L."/>
            <person name="Ma J."/>
        </authorList>
    </citation>
    <scope>NUCLEOTIDE SEQUENCE [LARGE SCALE GENOMIC DNA]</scope>
    <source>
        <strain evidence="3">JCM 17983</strain>
    </source>
</reference>
<comment type="caution">
    <text evidence="2">The sequence shown here is derived from an EMBL/GenBank/DDBJ whole genome shotgun (WGS) entry which is preliminary data.</text>
</comment>
<evidence type="ECO:0000313" key="2">
    <source>
        <dbReference type="EMBL" id="GAA4859056.1"/>
    </source>
</evidence>